<dbReference type="InterPro" id="IPR031872">
    <property type="entry name" value="NDC10_II"/>
</dbReference>
<organism evidence="2 3">
    <name type="scientific">Naganishia liquefaciens</name>
    <dbReference type="NCBI Taxonomy" id="104408"/>
    <lineage>
        <taxon>Eukaryota</taxon>
        <taxon>Fungi</taxon>
        <taxon>Dikarya</taxon>
        <taxon>Basidiomycota</taxon>
        <taxon>Agaricomycotina</taxon>
        <taxon>Tremellomycetes</taxon>
        <taxon>Filobasidiales</taxon>
        <taxon>Filobasidiaceae</taxon>
        <taxon>Naganishia</taxon>
    </lineage>
</organism>
<evidence type="ECO:0000313" key="2">
    <source>
        <dbReference type="EMBL" id="GHJ85856.1"/>
    </source>
</evidence>
<dbReference type="GO" id="GO:0003677">
    <property type="term" value="F:DNA binding"/>
    <property type="evidence" value="ECO:0007669"/>
    <property type="project" value="InterPro"/>
</dbReference>
<dbReference type="EMBL" id="BLZA01000016">
    <property type="protein sequence ID" value="GHJ85856.1"/>
    <property type="molecule type" value="Genomic_DNA"/>
</dbReference>
<feature type="domain" description="Ndc10" evidence="1">
    <location>
        <begin position="210"/>
        <end position="306"/>
    </location>
</feature>
<keyword evidence="3" id="KW-1185">Reference proteome</keyword>
<protein>
    <recommendedName>
        <fullName evidence="1">Ndc10 domain-containing protein</fullName>
    </recommendedName>
</protein>
<accession>A0A8H3YFM4</accession>
<gene>
    <name evidence="2" type="ORF">NliqN6_2258</name>
</gene>
<dbReference type="AlphaFoldDB" id="A0A8H3YFM4"/>
<proteinExistence type="predicted"/>
<reference evidence="2" key="1">
    <citation type="submission" date="2020-07" db="EMBL/GenBank/DDBJ databases">
        <title>Draft Genome Sequence of a Deep-Sea Yeast, Naganishia (Cryptococcus) liquefaciens strain N6.</title>
        <authorList>
            <person name="Han Y.W."/>
            <person name="Kajitani R."/>
            <person name="Morimoto H."/>
            <person name="Parhat M."/>
            <person name="Tsubouchi H."/>
            <person name="Bakenova O."/>
            <person name="Ogata M."/>
            <person name="Argunhan B."/>
            <person name="Aoki R."/>
            <person name="Kajiwara S."/>
            <person name="Itoh T."/>
            <person name="Iwasaki H."/>
        </authorList>
    </citation>
    <scope>NUCLEOTIDE SEQUENCE</scope>
    <source>
        <strain evidence="2">N6</strain>
    </source>
</reference>
<comment type="caution">
    <text evidence="2">The sequence shown here is derived from an EMBL/GenBank/DDBJ whole genome shotgun (WGS) entry which is preliminary data.</text>
</comment>
<evidence type="ECO:0000259" key="1">
    <source>
        <dbReference type="Pfam" id="PF16787"/>
    </source>
</evidence>
<dbReference type="InterPro" id="IPR038279">
    <property type="entry name" value="Ndc10_dom2_sf"/>
</dbReference>
<name>A0A8H3YFM4_9TREE</name>
<dbReference type="Gene3D" id="1.10.443.20">
    <property type="entry name" value="Centromere DNA-binding protein complex CBF3 subunit, domain 2"/>
    <property type="match status" value="1"/>
</dbReference>
<evidence type="ECO:0000313" key="3">
    <source>
        <dbReference type="Proteomes" id="UP000620104"/>
    </source>
</evidence>
<dbReference type="Proteomes" id="UP000620104">
    <property type="component" value="Unassembled WGS sequence"/>
</dbReference>
<dbReference type="OrthoDB" id="3065555at2759"/>
<sequence length="315" mass="34465">MAPGFMQRVSMVIPVAAGTEDEPLTLDNEAVLESMEVDLEKVSPAARKAAYGSGQREYREWCLQRAIKDGKVTLEQIEDPSRRALEDMKRVAVFLKGCVVGRAHKPKGKQGGKKKSDASALIEEAAGKTVGAAVLNQYLSALCRLHKNQQAAPNGQLPSPRVHPAVINLAKTERLEIAVRTKSHMNDRTENTFLDGYSTNGELAAILGEGLLRNNREGLRDRAIAALSHYGVLRGESAGGIQLADLQHLPLDEREGATLCDILVILLFNGRTNKEGKAHAMGAMRNKRWDLCPLSALGVWLFYRYAQAGDSEQSR</sequence>
<dbReference type="Pfam" id="PF16787">
    <property type="entry name" value="NDC10_II"/>
    <property type="match status" value="1"/>
</dbReference>